<dbReference type="EMBL" id="HBUF01434266">
    <property type="protein sequence ID" value="CAG6742308.1"/>
    <property type="molecule type" value="Transcribed_RNA"/>
</dbReference>
<evidence type="ECO:0000313" key="1">
    <source>
        <dbReference type="EMBL" id="CAG6742308.1"/>
    </source>
</evidence>
<dbReference type="AlphaFoldDB" id="A0A8D8Z777"/>
<reference evidence="1" key="1">
    <citation type="submission" date="2021-05" db="EMBL/GenBank/DDBJ databases">
        <authorList>
            <person name="Alioto T."/>
            <person name="Alioto T."/>
            <person name="Gomez Garrido J."/>
        </authorList>
    </citation>
    <scope>NUCLEOTIDE SEQUENCE</scope>
</reference>
<protein>
    <submittedName>
        <fullName evidence="1">Uncharacterized protein</fullName>
    </submittedName>
</protein>
<name>A0A8D8Z777_9HEMI</name>
<accession>A0A8D8Z777</accession>
<organism evidence="1">
    <name type="scientific">Cacopsylla melanoneura</name>
    <dbReference type="NCBI Taxonomy" id="428564"/>
    <lineage>
        <taxon>Eukaryota</taxon>
        <taxon>Metazoa</taxon>
        <taxon>Ecdysozoa</taxon>
        <taxon>Arthropoda</taxon>
        <taxon>Hexapoda</taxon>
        <taxon>Insecta</taxon>
        <taxon>Pterygota</taxon>
        <taxon>Neoptera</taxon>
        <taxon>Paraneoptera</taxon>
        <taxon>Hemiptera</taxon>
        <taxon>Sternorrhyncha</taxon>
        <taxon>Psylloidea</taxon>
        <taxon>Psyllidae</taxon>
        <taxon>Psyllinae</taxon>
        <taxon>Cacopsylla</taxon>
    </lineage>
</organism>
<sequence>MCMCTYLGCGFYHLYQGFSFDWSSRKSPLLVLSRSLLFFHFLNTLIFSSKSLTFLVPYTNIKHHNTLCGRTVTLNVFLSTKLFTENVCPYSLLSIEIEHLVL</sequence>
<proteinExistence type="predicted"/>